<protein>
    <submittedName>
        <fullName evidence="1">Septum formation initiator family protein</fullName>
    </submittedName>
</protein>
<evidence type="ECO:0000313" key="2">
    <source>
        <dbReference type="Proteomes" id="UP000714817"/>
    </source>
</evidence>
<dbReference type="Pfam" id="PF04977">
    <property type="entry name" value="DivIC"/>
    <property type="match status" value="1"/>
</dbReference>
<gene>
    <name evidence="1" type="ORF">KDA10_00625</name>
</gene>
<dbReference type="AlphaFoldDB" id="A0A955E0D6"/>
<name>A0A955E0D6_UNCKA</name>
<dbReference type="Proteomes" id="UP000714817">
    <property type="component" value="Unassembled WGS sequence"/>
</dbReference>
<organism evidence="1 2">
    <name type="scientific">candidate division WWE3 bacterium</name>
    <dbReference type="NCBI Taxonomy" id="2053526"/>
    <lineage>
        <taxon>Bacteria</taxon>
        <taxon>Katanobacteria</taxon>
    </lineage>
</organism>
<comment type="caution">
    <text evidence="1">The sequence shown here is derived from an EMBL/GenBank/DDBJ whole genome shotgun (WGS) entry which is preliminary data.</text>
</comment>
<dbReference type="EMBL" id="JAGQNY010000002">
    <property type="protein sequence ID" value="MCA9301858.1"/>
    <property type="molecule type" value="Genomic_DNA"/>
</dbReference>
<reference evidence="1" key="2">
    <citation type="journal article" date="2021" name="Microbiome">
        <title>Successional dynamics and alternative stable states in a saline activated sludge microbial community over 9 years.</title>
        <authorList>
            <person name="Wang Y."/>
            <person name="Ye J."/>
            <person name="Ju F."/>
            <person name="Liu L."/>
            <person name="Boyd J.A."/>
            <person name="Deng Y."/>
            <person name="Parks D.H."/>
            <person name="Jiang X."/>
            <person name="Yin X."/>
            <person name="Woodcroft B.J."/>
            <person name="Tyson G.W."/>
            <person name="Hugenholtz P."/>
            <person name="Polz M.F."/>
            <person name="Zhang T."/>
        </authorList>
    </citation>
    <scope>NUCLEOTIDE SEQUENCE</scope>
    <source>
        <strain evidence="1">HKST-UBA80</strain>
    </source>
</reference>
<evidence type="ECO:0000313" key="1">
    <source>
        <dbReference type="EMBL" id="MCA9301858.1"/>
    </source>
</evidence>
<sequence length="138" mass="15758">MINKIKYIFTSILLLILSVGFLKSGLESSKGSSRSQNLENEVIGLRDERDSLKKLLEYQKTDSYIEEEARNKLNMLRPGERVYVYTENVNSSEPGDLPLSQGTDRGGSQRRVFRQNRAVDNELVGSKGNFEQWVDLLK</sequence>
<proteinExistence type="predicted"/>
<reference evidence="1" key="1">
    <citation type="submission" date="2020-04" db="EMBL/GenBank/DDBJ databases">
        <authorList>
            <person name="Zhang T."/>
        </authorList>
    </citation>
    <scope>NUCLEOTIDE SEQUENCE</scope>
    <source>
        <strain evidence="1">HKST-UBA80</strain>
    </source>
</reference>
<accession>A0A955E0D6</accession>
<dbReference type="InterPro" id="IPR007060">
    <property type="entry name" value="FtsL/DivIC"/>
</dbReference>